<dbReference type="GO" id="GO:0004499">
    <property type="term" value="F:N,N-dimethylaniline monooxygenase activity"/>
    <property type="evidence" value="ECO:0007669"/>
    <property type="project" value="InterPro"/>
</dbReference>
<dbReference type="PANTHER" id="PTHR23023">
    <property type="entry name" value="DIMETHYLANILINE MONOOXYGENASE"/>
    <property type="match status" value="1"/>
</dbReference>
<dbReference type="InterPro" id="IPR000960">
    <property type="entry name" value="Flavin_mOase"/>
</dbReference>
<dbReference type="FunFam" id="3.50.50.60:FF:000167">
    <property type="entry name" value="Flavin-containing monooxygenase"/>
    <property type="match status" value="1"/>
</dbReference>
<dbReference type="PIRSF" id="PIRSF000332">
    <property type="entry name" value="FMO"/>
    <property type="match status" value="1"/>
</dbReference>
<dbReference type="InterPro" id="IPR050346">
    <property type="entry name" value="FMO-like"/>
</dbReference>
<evidence type="ECO:0000256" key="7">
    <source>
        <dbReference type="RuleBase" id="RU361177"/>
    </source>
</evidence>
<evidence type="ECO:0000313" key="8">
    <source>
        <dbReference type="EMBL" id="VFU40532.1"/>
    </source>
</evidence>
<accession>A0A6N2LHY9</accession>
<proteinExistence type="inferred from homology"/>
<evidence type="ECO:0000256" key="3">
    <source>
        <dbReference type="ARBA" id="ARBA00022630"/>
    </source>
</evidence>
<organism evidence="8">
    <name type="scientific">Salix viminalis</name>
    <name type="common">Common osier</name>
    <name type="synonym">Basket willow</name>
    <dbReference type="NCBI Taxonomy" id="40686"/>
    <lineage>
        <taxon>Eukaryota</taxon>
        <taxon>Viridiplantae</taxon>
        <taxon>Streptophyta</taxon>
        <taxon>Embryophyta</taxon>
        <taxon>Tracheophyta</taxon>
        <taxon>Spermatophyta</taxon>
        <taxon>Magnoliopsida</taxon>
        <taxon>eudicotyledons</taxon>
        <taxon>Gunneridae</taxon>
        <taxon>Pentapetalae</taxon>
        <taxon>rosids</taxon>
        <taxon>fabids</taxon>
        <taxon>Malpighiales</taxon>
        <taxon>Salicaceae</taxon>
        <taxon>Saliceae</taxon>
        <taxon>Salix</taxon>
    </lineage>
</organism>
<dbReference type="Pfam" id="PF00743">
    <property type="entry name" value="FMO-like"/>
    <property type="match status" value="1"/>
</dbReference>
<keyword evidence="7" id="KW-0503">Monooxygenase</keyword>
<dbReference type="GO" id="GO:0050660">
    <property type="term" value="F:flavin adenine dinucleotide binding"/>
    <property type="evidence" value="ECO:0007669"/>
    <property type="project" value="InterPro"/>
</dbReference>
<gene>
    <name evidence="8" type="ORF">SVIM_LOCUS233085</name>
</gene>
<dbReference type="InterPro" id="IPR020946">
    <property type="entry name" value="Flavin_mOase-like"/>
</dbReference>
<dbReference type="SUPFAM" id="SSF51905">
    <property type="entry name" value="FAD/NAD(P)-binding domain"/>
    <property type="match status" value="2"/>
</dbReference>
<dbReference type="InterPro" id="IPR036188">
    <property type="entry name" value="FAD/NAD-bd_sf"/>
</dbReference>
<dbReference type="EMBL" id="CAADRP010001547">
    <property type="protein sequence ID" value="VFU40532.1"/>
    <property type="molecule type" value="Genomic_DNA"/>
</dbReference>
<sequence length="405" mass="46159">MDRQSNLIVSKIGIIGAGVSGLAVAKQLSNYNPVVFEASDSIGGVWKSCSYNSTKLQSPRGDYEFDDPSFPSYIEILDYLKSYAEHFDLMKYVMFSSKVVEVRFVGGREPADFRGEPGEYGSLLPGLPVWEVAVQSKQSDIIQWYAFEFLVVCIGKYGDIPKIPEFPHKKGPEVFEGKVMHSIDYCKLDKEAATQLHKGKKVAVIGFKKSAIDLALECAEANQGPEGKPCTMVVRTLHWTVPHYWVWGLPFFLFFSTRSSQFIHESLLRAMLCLLLSPMKRWPKSYLLHFCCRGTVHPLIPNMAFVGFIESVANLHTSELRSIWLARLLDNKFKLPTIDRMLEQVSKEIEVAKRTTRFYKRHCISTFSINHSDEICEEMGWSSWRKNNVLAEAFSPYGSRDYELK</sequence>
<evidence type="ECO:0000256" key="2">
    <source>
        <dbReference type="ARBA" id="ARBA00009183"/>
    </source>
</evidence>
<dbReference type="GO" id="GO:0050661">
    <property type="term" value="F:NADP binding"/>
    <property type="evidence" value="ECO:0007669"/>
    <property type="project" value="InterPro"/>
</dbReference>
<comment type="cofactor">
    <cofactor evidence="1 7">
        <name>FAD</name>
        <dbReference type="ChEBI" id="CHEBI:57692"/>
    </cofactor>
</comment>
<protein>
    <recommendedName>
        <fullName evidence="7">Flavin-containing monooxygenase</fullName>
        <ecNumber evidence="7">1.-.-.-</ecNumber>
    </recommendedName>
</protein>
<keyword evidence="4 7" id="KW-0274">FAD</keyword>
<reference evidence="8" key="1">
    <citation type="submission" date="2019-03" db="EMBL/GenBank/DDBJ databases">
        <authorList>
            <person name="Mank J."/>
            <person name="Almeida P."/>
        </authorList>
    </citation>
    <scope>NUCLEOTIDE SEQUENCE</scope>
    <source>
        <strain evidence="8">78183</strain>
    </source>
</reference>
<dbReference type="EC" id="1.-.-.-" evidence="7"/>
<evidence type="ECO:0000256" key="6">
    <source>
        <dbReference type="ARBA" id="ARBA00023002"/>
    </source>
</evidence>
<keyword evidence="3 7" id="KW-0285">Flavoprotein</keyword>
<comment type="similarity">
    <text evidence="2 7">Belongs to the FMO family.</text>
</comment>
<evidence type="ECO:0000256" key="1">
    <source>
        <dbReference type="ARBA" id="ARBA00001974"/>
    </source>
</evidence>
<keyword evidence="5" id="KW-0521">NADP</keyword>
<dbReference type="AlphaFoldDB" id="A0A6N2LHY9"/>
<evidence type="ECO:0000256" key="5">
    <source>
        <dbReference type="ARBA" id="ARBA00022857"/>
    </source>
</evidence>
<name>A0A6N2LHY9_SALVM</name>
<evidence type="ECO:0000256" key="4">
    <source>
        <dbReference type="ARBA" id="ARBA00022827"/>
    </source>
</evidence>
<dbReference type="Gene3D" id="3.50.50.60">
    <property type="entry name" value="FAD/NAD(P)-binding domain"/>
    <property type="match status" value="2"/>
</dbReference>
<keyword evidence="6 7" id="KW-0560">Oxidoreductase</keyword>